<sequence length="435" mass="47651">MMLTYYFELALRSFKSSRGLTALMLITIAMGVAACMTTLTVFHVLSGNPIPGKSSQLFNIQLDANPMNGYKPGEEPNLQLTRFDAETLLREARADKQVMMAGGNMAITPPQTGQQPFIARSRNTSADFFAMFEVPFLYGQGWTAADDAAEARVAVISKALNERLFGGADSRGKTLRVRDKDVTIVGVMNEWRVVPRYYDLTNGPFSKIDEIYFPFSTAMALRFGISGNFSCWASPAGGNARALNAPCSWIQYWVQVDSPEKAKNYLAYLNQYSDQQRASGRFERPSNVRMRDVMAWLKQSRVVPDDLGLQLWLAFGFLAVCLTNTVGLQLAKALRRSGEIGVRRALGAPRRQIFAQFLVEAGSLGLLGGLLGLCLTWLGVLAVRNGASEYAAQIQMDALMLATTLGLALAASLVAGILPAWRACQVTPALQLKSQ</sequence>
<dbReference type="RefSeq" id="WP_273600154.1">
    <property type="nucleotide sequence ID" value="NZ_JAQQXT010000005.1"/>
</dbReference>
<keyword evidence="5 6" id="KW-0472">Membrane</keyword>
<keyword evidence="3 6" id="KW-0812">Transmembrane</keyword>
<evidence type="ECO:0000259" key="7">
    <source>
        <dbReference type="Pfam" id="PF02687"/>
    </source>
</evidence>
<evidence type="ECO:0000256" key="1">
    <source>
        <dbReference type="ARBA" id="ARBA00004651"/>
    </source>
</evidence>
<keyword evidence="4 6" id="KW-1133">Transmembrane helix</keyword>
<reference evidence="9 10" key="1">
    <citation type="submission" date="2022-10" db="EMBL/GenBank/DDBJ databases">
        <title>Paucibacter sp. hw1 Genome sequencing.</title>
        <authorList>
            <person name="Park S."/>
        </authorList>
    </citation>
    <scope>NUCLEOTIDE SEQUENCE [LARGE SCALE GENOMIC DNA]</scope>
    <source>
        <strain evidence="10">hw1</strain>
    </source>
</reference>
<dbReference type="Pfam" id="PF02687">
    <property type="entry name" value="FtsX"/>
    <property type="match status" value="1"/>
</dbReference>
<dbReference type="InterPro" id="IPR003838">
    <property type="entry name" value="ABC3_permease_C"/>
</dbReference>
<name>A0ABT5KD65_9BURK</name>
<feature type="transmembrane region" description="Helical" evidence="6">
    <location>
        <begin position="20"/>
        <end position="45"/>
    </location>
</feature>
<accession>A0ABT5KD65</accession>
<feature type="transmembrane region" description="Helical" evidence="6">
    <location>
        <begin position="398"/>
        <end position="421"/>
    </location>
</feature>
<keyword evidence="10" id="KW-1185">Reference proteome</keyword>
<evidence type="ECO:0000256" key="4">
    <source>
        <dbReference type="ARBA" id="ARBA00022989"/>
    </source>
</evidence>
<organism evidence="9 10">
    <name type="scientific">Roseateles albus</name>
    <dbReference type="NCBI Taxonomy" id="2987525"/>
    <lineage>
        <taxon>Bacteria</taxon>
        <taxon>Pseudomonadati</taxon>
        <taxon>Pseudomonadota</taxon>
        <taxon>Betaproteobacteria</taxon>
        <taxon>Burkholderiales</taxon>
        <taxon>Sphaerotilaceae</taxon>
        <taxon>Roseateles</taxon>
    </lineage>
</organism>
<dbReference type="PANTHER" id="PTHR30572:SF18">
    <property type="entry name" value="ABC-TYPE MACROLIDE FAMILY EXPORT SYSTEM PERMEASE COMPONENT 2"/>
    <property type="match status" value="1"/>
</dbReference>
<gene>
    <name evidence="9" type="ORF">PRZ03_09825</name>
</gene>
<evidence type="ECO:0000259" key="8">
    <source>
        <dbReference type="Pfam" id="PF12704"/>
    </source>
</evidence>
<evidence type="ECO:0000256" key="6">
    <source>
        <dbReference type="SAM" id="Phobius"/>
    </source>
</evidence>
<evidence type="ECO:0000313" key="10">
    <source>
        <dbReference type="Proteomes" id="UP001221189"/>
    </source>
</evidence>
<dbReference type="Pfam" id="PF12704">
    <property type="entry name" value="MacB_PCD"/>
    <property type="match status" value="1"/>
</dbReference>
<dbReference type="PANTHER" id="PTHR30572">
    <property type="entry name" value="MEMBRANE COMPONENT OF TRANSPORTER-RELATED"/>
    <property type="match status" value="1"/>
</dbReference>
<feature type="domain" description="MacB-like periplasmic core" evidence="8">
    <location>
        <begin position="21"/>
        <end position="261"/>
    </location>
</feature>
<evidence type="ECO:0000313" key="9">
    <source>
        <dbReference type="EMBL" id="MDC8771867.1"/>
    </source>
</evidence>
<feature type="domain" description="ABC3 transporter permease C-terminal" evidence="7">
    <location>
        <begin position="313"/>
        <end position="427"/>
    </location>
</feature>
<evidence type="ECO:0000256" key="5">
    <source>
        <dbReference type="ARBA" id="ARBA00023136"/>
    </source>
</evidence>
<evidence type="ECO:0000256" key="2">
    <source>
        <dbReference type="ARBA" id="ARBA00022475"/>
    </source>
</evidence>
<keyword evidence="2" id="KW-1003">Cell membrane</keyword>
<dbReference type="InterPro" id="IPR025857">
    <property type="entry name" value="MacB_PCD"/>
</dbReference>
<comment type="subcellular location">
    <subcellularLocation>
        <location evidence="1">Cell membrane</location>
        <topology evidence="1">Multi-pass membrane protein</topology>
    </subcellularLocation>
</comment>
<evidence type="ECO:0000256" key="3">
    <source>
        <dbReference type="ARBA" id="ARBA00022692"/>
    </source>
</evidence>
<feature type="transmembrane region" description="Helical" evidence="6">
    <location>
        <begin position="311"/>
        <end position="332"/>
    </location>
</feature>
<proteinExistence type="predicted"/>
<dbReference type="EMBL" id="JAQQXT010000005">
    <property type="protein sequence ID" value="MDC8771867.1"/>
    <property type="molecule type" value="Genomic_DNA"/>
</dbReference>
<dbReference type="InterPro" id="IPR050250">
    <property type="entry name" value="Macrolide_Exporter_MacB"/>
</dbReference>
<protein>
    <submittedName>
        <fullName evidence="9">ABC transporter permease</fullName>
    </submittedName>
</protein>
<dbReference type="Proteomes" id="UP001221189">
    <property type="component" value="Unassembled WGS sequence"/>
</dbReference>
<feature type="transmembrane region" description="Helical" evidence="6">
    <location>
        <begin position="353"/>
        <end position="378"/>
    </location>
</feature>
<comment type="caution">
    <text evidence="9">The sequence shown here is derived from an EMBL/GenBank/DDBJ whole genome shotgun (WGS) entry which is preliminary data.</text>
</comment>